<proteinExistence type="predicted"/>
<gene>
    <name evidence="1" type="ordered locus">Gura_0059</name>
</gene>
<dbReference type="RefSeq" id="WP_011937006.1">
    <property type="nucleotide sequence ID" value="NC_009483.1"/>
</dbReference>
<protein>
    <submittedName>
        <fullName evidence="1">Uncharacterized protein</fullName>
    </submittedName>
</protein>
<dbReference type="HOGENOM" id="CLU_1382405_0_0_7"/>
<dbReference type="Proteomes" id="UP000006695">
    <property type="component" value="Chromosome"/>
</dbReference>
<evidence type="ECO:0000313" key="1">
    <source>
        <dbReference type="EMBL" id="ABQ24277.1"/>
    </source>
</evidence>
<sequence>MHPNTDLNGAPDLPGLEDFNSGKLLDIIHIGRYSWSLQEKLKGRMIVEGWTGSTYGGWGFNLNDYASGQWKDLPISASLANLLTPEQLKQKPFFKIRTADINLLDPVSGSQFALDNRDRLLAEAIPARTGAAGRNVVSSFPNNTDMQVKFIKTVGSIVWPRKSIQFNNIWLHSDIREMAYPYIYSLFDHFVLKGGFK</sequence>
<keyword evidence="2" id="KW-1185">Reference proteome</keyword>
<name>A5GDR4_GEOUR</name>
<dbReference type="EMBL" id="CP000698">
    <property type="protein sequence ID" value="ABQ24277.1"/>
    <property type="molecule type" value="Genomic_DNA"/>
</dbReference>
<evidence type="ECO:0000313" key="2">
    <source>
        <dbReference type="Proteomes" id="UP000006695"/>
    </source>
</evidence>
<dbReference type="KEGG" id="gur:Gura_0059"/>
<dbReference type="STRING" id="351605.Gura_0059"/>
<organism evidence="1 2">
    <name type="scientific">Geotalea uraniireducens (strain Rf4)</name>
    <name type="common">Geobacter uraniireducens</name>
    <dbReference type="NCBI Taxonomy" id="351605"/>
    <lineage>
        <taxon>Bacteria</taxon>
        <taxon>Pseudomonadati</taxon>
        <taxon>Thermodesulfobacteriota</taxon>
        <taxon>Desulfuromonadia</taxon>
        <taxon>Geobacterales</taxon>
        <taxon>Geobacteraceae</taxon>
        <taxon>Geotalea</taxon>
    </lineage>
</organism>
<dbReference type="OrthoDB" id="9702016at2"/>
<accession>A5GDR4</accession>
<dbReference type="AlphaFoldDB" id="A5GDR4"/>
<reference evidence="1 2" key="1">
    <citation type="submission" date="2007-05" db="EMBL/GenBank/DDBJ databases">
        <title>Complete sequence of Geobacter uraniireducens Rf4.</title>
        <authorList>
            <consortium name="US DOE Joint Genome Institute"/>
            <person name="Copeland A."/>
            <person name="Lucas S."/>
            <person name="Lapidus A."/>
            <person name="Barry K."/>
            <person name="Detter J.C."/>
            <person name="Glavina del Rio T."/>
            <person name="Hammon N."/>
            <person name="Israni S."/>
            <person name="Dalin E."/>
            <person name="Tice H."/>
            <person name="Pitluck S."/>
            <person name="Chertkov O."/>
            <person name="Brettin T."/>
            <person name="Bruce D."/>
            <person name="Han C."/>
            <person name="Schmutz J."/>
            <person name="Larimer F."/>
            <person name="Land M."/>
            <person name="Hauser L."/>
            <person name="Kyrpides N."/>
            <person name="Mikhailova N."/>
            <person name="Shelobolina E."/>
            <person name="Aklujkar M."/>
            <person name="Lovley D."/>
            <person name="Richardson P."/>
        </authorList>
    </citation>
    <scope>NUCLEOTIDE SEQUENCE [LARGE SCALE GENOMIC DNA]</scope>
    <source>
        <strain evidence="1 2">Rf4</strain>
    </source>
</reference>